<gene>
    <name evidence="2" type="ORF">BDV96DRAFT_279060</name>
</gene>
<dbReference type="EMBL" id="ML977313">
    <property type="protein sequence ID" value="KAF2120863.1"/>
    <property type="molecule type" value="Genomic_DNA"/>
</dbReference>
<organism evidence="2 3">
    <name type="scientific">Lophiotrema nucula</name>
    <dbReference type="NCBI Taxonomy" id="690887"/>
    <lineage>
        <taxon>Eukaryota</taxon>
        <taxon>Fungi</taxon>
        <taxon>Dikarya</taxon>
        <taxon>Ascomycota</taxon>
        <taxon>Pezizomycotina</taxon>
        <taxon>Dothideomycetes</taxon>
        <taxon>Pleosporomycetidae</taxon>
        <taxon>Pleosporales</taxon>
        <taxon>Lophiotremataceae</taxon>
        <taxon>Lophiotrema</taxon>
    </lineage>
</organism>
<dbReference type="InterPro" id="IPR010730">
    <property type="entry name" value="HET"/>
</dbReference>
<evidence type="ECO:0000313" key="3">
    <source>
        <dbReference type="Proteomes" id="UP000799770"/>
    </source>
</evidence>
<name>A0A6A5ZPT7_9PLEO</name>
<dbReference type="AlphaFoldDB" id="A0A6A5ZPT7"/>
<keyword evidence="3" id="KW-1185">Reference proteome</keyword>
<dbReference type="Pfam" id="PF06985">
    <property type="entry name" value="HET"/>
    <property type="match status" value="1"/>
</dbReference>
<feature type="domain" description="Heterokaryon incompatibility" evidence="1">
    <location>
        <begin position="269"/>
        <end position="407"/>
    </location>
</feature>
<accession>A0A6A5ZPT7</accession>
<sequence length="750" mass="85930">MADRLRPDNDLTIRYARSPSRRRRSSTSDHEFARSKVRRTAHHLDVSPYRKDESGSYQFNDIVVQREEDKGPARLCSQCRKINIANILTSQKPISSSRGHFLTYLKWDEVSTCLLCNFLKGMRIPAQPDEGSNSYANDHGYHLRAFSAMSSYREYFFRPPMNQHRPRSGDTMLAVVPNGLFSDKKAFELYSSTFGSTGYILPVAYSSTAPWLTARQIDCNRIDFPTVQGWLHFCKRNHHCTMRYSRPEKLKLIDCKNMKMSFAPPNCNYFALSYVWGEQAKNIAEQSSTASTRSLSDLAAVVQDAIHVVKSLGWRYLWVDKYCIPQNDEILKHEQLRTMDLIYEGAYCTIVAAAGSNDRYGLPGISRPREQQPSVNLGQEVFVSTLRDPQNEIRNSTWMTRAWTYQEALCSARRLVFTDHQVYFECKSMHCCEAVEVPLNLLHTHDRKTLHTWVRSGLFKNDWTQGTHRFGPLSTFWDVVKQYAARDMTKKCDVLNGLAGILRRFQGSPSFVYNIFGMPLYADPKDGKEALLQPRLFIGGLSWSHAGPPRRRICAQTCDCNNNILLTTFPSWTWAGWQGAIESQRVFGNASYETNVQLWVEEKDGHRTPWSQFWNGFWTPEGKTKCLEHFSYLVLEADIFKVQLAMHTRKSSQAETNKHGGQRVDMLNPYSGVKIASVMLPIDLVGSSTVQRDLWDCVVLGSKAKAGGPDVMLIRWNRNVAERVWAGTFPSHRQHNTGFPPVLRRKFRLG</sequence>
<protein>
    <submittedName>
        <fullName evidence="2">Heterokaryon incompatibility protein-domain-containing protein</fullName>
    </submittedName>
</protein>
<proteinExistence type="predicted"/>
<evidence type="ECO:0000259" key="1">
    <source>
        <dbReference type="Pfam" id="PF06985"/>
    </source>
</evidence>
<dbReference type="PANTHER" id="PTHR33112">
    <property type="entry name" value="DOMAIN PROTEIN, PUTATIVE-RELATED"/>
    <property type="match status" value="1"/>
</dbReference>
<reference evidence="2" key="1">
    <citation type="journal article" date="2020" name="Stud. Mycol.">
        <title>101 Dothideomycetes genomes: a test case for predicting lifestyles and emergence of pathogens.</title>
        <authorList>
            <person name="Haridas S."/>
            <person name="Albert R."/>
            <person name="Binder M."/>
            <person name="Bloem J."/>
            <person name="Labutti K."/>
            <person name="Salamov A."/>
            <person name="Andreopoulos B."/>
            <person name="Baker S."/>
            <person name="Barry K."/>
            <person name="Bills G."/>
            <person name="Bluhm B."/>
            <person name="Cannon C."/>
            <person name="Castanera R."/>
            <person name="Culley D."/>
            <person name="Daum C."/>
            <person name="Ezra D."/>
            <person name="Gonzalez J."/>
            <person name="Henrissat B."/>
            <person name="Kuo A."/>
            <person name="Liang C."/>
            <person name="Lipzen A."/>
            <person name="Lutzoni F."/>
            <person name="Magnuson J."/>
            <person name="Mondo S."/>
            <person name="Nolan M."/>
            <person name="Ohm R."/>
            <person name="Pangilinan J."/>
            <person name="Park H.-J."/>
            <person name="Ramirez L."/>
            <person name="Alfaro M."/>
            <person name="Sun H."/>
            <person name="Tritt A."/>
            <person name="Yoshinaga Y."/>
            <person name="Zwiers L.-H."/>
            <person name="Turgeon B."/>
            <person name="Goodwin S."/>
            <person name="Spatafora J."/>
            <person name="Crous P."/>
            <person name="Grigoriev I."/>
        </authorList>
    </citation>
    <scope>NUCLEOTIDE SEQUENCE</scope>
    <source>
        <strain evidence="2">CBS 627.86</strain>
    </source>
</reference>
<evidence type="ECO:0000313" key="2">
    <source>
        <dbReference type="EMBL" id="KAF2120863.1"/>
    </source>
</evidence>
<dbReference type="OrthoDB" id="5428863at2759"/>
<dbReference type="Proteomes" id="UP000799770">
    <property type="component" value="Unassembled WGS sequence"/>
</dbReference>
<dbReference type="PANTHER" id="PTHR33112:SF1">
    <property type="entry name" value="HETEROKARYON INCOMPATIBILITY DOMAIN-CONTAINING PROTEIN"/>
    <property type="match status" value="1"/>
</dbReference>